<dbReference type="Proteomes" id="UP000321638">
    <property type="component" value="Unassembled WGS sequence"/>
</dbReference>
<dbReference type="OrthoDB" id="8443367at2"/>
<proteinExistence type="predicted"/>
<gene>
    <name evidence="1" type="ORF">FHP25_29060</name>
</gene>
<accession>A0A5C8PD60</accession>
<reference evidence="1 2" key="1">
    <citation type="submission" date="2019-06" db="EMBL/GenBank/DDBJ databases">
        <title>New taxonomy in bacterial strain CC-CFT640, isolated from vineyard.</title>
        <authorList>
            <person name="Lin S.-Y."/>
            <person name="Tsai C.-F."/>
            <person name="Young C.-C."/>
        </authorList>
    </citation>
    <scope>NUCLEOTIDE SEQUENCE [LARGE SCALE GENOMIC DNA]</scope>
    <source>
        <strain evidence="1 2">CC-CFT640</strain>
    </source>
</reference>
<comment type="caution">
    <text evidence="1">The sequence shown here is derived from an EMBL/GenBank/DDBJ whole genome shotgun (WGS) entry which is preliminary data.</text>
</comment>
<name>A0A5C8PD60_9HYPH</name>
<dbReference type="EMBL" id="VDUZ01000040">
    <property type="protein sequence ID" value="TXL71738.1"/>
    <property type="molecule type" value="Genomic_DNA"/>
</dbReference>
<evidence type="ECO:0000313" key="2">
    <source>
        <dbReference type="Proteomes" id="UP000321638"/>
    </source>
</evidence>
<dbReference type="RefSeq" id="WP_147850498.1">
    <property type="nucleotide sequence ID" value="NZ_VDUZ01000040.1"/>
</dbReference>
<protein>
    <submittedName>
        <fullName evidence="1">Uncharacterized protein</fullName>
    </submittedName>
</protein>
<keyword evidence="2" id="KW-1185">Reference proteome</keyword>
<sequence>MERLFDAKAKLSVTINGLLVPFSQAPYSCTRFTQPFIFYNGGSPFDVSLAGSCALVREAGENYLIATRHQLGKRSDERERTEVCVAFPSEERPGTTGLVTPCGSVLVSYDQPEMQYAEDLLILMFTRGEKRPEFNLRFLDINRVSTLDEAKAGEIVSYFITAFPSVGSKYNLTEDGMALAEVISGFARLTLEPSEANVMDGHIAFHVKENVPKERNLDGYSGAPVFFVWLDASKNAHLGFAGIVRLGGNNILHVYDGDRIRRIIQGSRRSASTSR</sequence>
<evidence type="ECO:0000313" key="1">
    <source>
        <dbReference type="EMBL" id="TXL71738.1"/>
    </source>
</evidence>
<dbReference type="AlphaFoldDB" id="A0A5C8PD60"/>
<organism evidence="1 2">
    <name type="scientific">Vineibacter terrae</name>
    <dbReference type="NCBI Taxonomy" id="2586908"/>
    <lineage>
        <taxon>Bacteria</taxon>
        <taxon>Pseudomonadati</taxon>
        <taxon>Pseudomonadota</taxon>
        <taxon>Alphaproteobacteria</taxon>
        <taxon>Hyphomicrobiales</taxon>
        <taxon>Vineibacter</taxon>
    </lineage>
</organism>